<dbReference type="PANTHER" id="PTHR43776:SF7">
    <property type="entry name" value="D,D-DIPEPTIDE TRANSPORT ATP-BINDING PROTEIN DDPF-RELATED"/>
    <property type="match status" value="1"/>
</dbReference>
<dbReference type="Gene3D" id="3.40.50.300">
    <property type="entry name" value="P-loop containing nucleotide triphosphate hydrolases"/>
    <property type="match status" value="1"/>
</dbReference>
<dbReference type="GO" id="GO:0055085">
    <property type="term" value="P:transmembrane transport"/>
    <property type="evidence" value="ECO:0007669"/>
    <property type="project" value="UniProtKB-ARBA"/>
</dbReference>
<dbReference type="RefSeq" id="WP_190247732.1">
    <property type="nucleotide sequence ID" value="NZ_BMPI01000001.1"/>
</dbReference>
<dbReference type="PROSITE" id="PS00211">
    <property type="entry name" value="ABC_TRANSPORTER_1"/>
    <property type="match status" value="1"/>
</dbReference>
<keyword evidence="3" id="KW-0547">Nucleotide-binding</keyword>
<reference evidence="7" key="2">
    <citation type="submission" date="2020-09" db="EMBL/GenBank/DDBJ databases">
        <authorList>
            <person name="Sun Q."/>
            <person name="Ohkuma M."/>
        </authorList>
    </citation>
    <scope>NUCLEOTIDE SEQUENCE</scope>
    <source>
        <strain evidence="7">JCM 19831</strain>
    </source>
</reference>
<dbReference type="InterPro" id="IPR003593">
    <property type="entry name" value="AAA+_ATPase"/>
</dbReference>
<dbReference type="InterPro" id="IPR003439">
    <property type="entry name" value="ABC_transporter-like_ATP-bd"/>
</dbReference>
<gene>
    <name evidence="7" type="ORF">GCM10007977_002040</name>
</gene>
<dbReference type="InterPro" id="IPR017871">
    <property type="entry name" value="ABC_transporter-like_CS"/>
</dbReference>
<dbReference type="Proteomes" id="UP000642070">
    <property type="component" value="Unassembled WGS sequence"/>
</dbReference>
<dbReference type="GO" id="GO:0005524">
    <property type="term" value="F:ATP binding"/>
    <property type="evidence" value="ECO:0007669"/>
    <property type="project" value="UniProtKB-KW"/>
</dbReference>
<dbReference type="Pfam" id="PF08352">
    <property type="entry name" value="oligo_HPY"/>
    <property type="match status" value="1"/>
</dbReference>
<keyword evidence="8" id="KW-1185">Reference proteome</keyword>
<organism evidence="7 8">
    <name type="scientific">Dactylosporangium sucinum</name>
    <dbReference type="NCBI Taxonomy" id="1424081"/>
    <lineage>
        <taxon>Bacteria</taxon>
        <taxon>Bacillati</taxon>
        <taxon>Actinomycetota</taxon>
        <taxon>Actinomycetes</taxon>
        <taxon>Micromonosporales</taxon>
        <taxon>Micromonosporaceae</taxon>
        <taxon>Dactylosporangium</taxon>
    </lineage>
</organism>
<evidence type="ECO:0000256" key="4">
    <source>
        <dbReference type="ARBA" id="ARBA00022840"/>
    </source>
</evidence>
<reference evidence="7" key="1">
    <citation type="journal article" date="2014" name="Int. J. Syst. Evol. Microbiol.">
        <title>Complete genome sequence of Corynebacterium casei LMG S-19264T (=DSM 44701T), isolated from a smear-ripened cheese.</title>
        <authorList>
            <consortium name="US DOE Joint Genome Institute (JGI-PGF)"/>
            <person name="Walter F."/>
            <person name="Albersmeier A."/>
            <person name="Kalinowski J."/>
            <person name="Ruckert C."/>
        </authorList>
    </citation>
    <scope>NUCLEOTIDE SEQUENCE</scope>
    <source>
        <strain evidence="7">JCM 19831</strain>
    </source>
</reference>
<dbReference type="Pfam" id="PF00005">
    <property type="entry name" value="ABC_tran"/>
    <property type="match status" value="1"/>
</dbReference>
<evidence type="ECO:0000313" key="7">
    <source>
        <dbReference type="EMBL" id="GGM04371.1"/>
    </source>
</evidence>
<dbReference type="SMART" id="SM00382">
    <property type="entry name" value="AAA"/>
    <property type="match status" value="1"/>
</dbReference>
<feature type="region of interest" description="Disordered" evidence="5">
    <location>
        <begin position="333"/>
        <end position="356"/>
    </location>
</feature>
<dbReference type="GO" id="GO:0016887">
    <property type="term" value="F:ATP hydrolysis activity"/>
    <property type="evidence" value="ECO:0007669"/>
    <property type="project" value="InterPro"/>
</dbReference>
<comment type="caution">
    <text evidence="7">The sequence shown here is derived from an EMBL/GenBank/DDBJ whole genome shotgun (WGS) entry which is preliminary data.</text>
</comment>
<dbReference type="InterPro" id="IPR050319">
    <property type="entry name" value="ABC_transp_ATP-bind"/>
</dbReference>
<feature type="domain" description="ABC transporter" evidence="6">
    <location>
        <begin position="5"/>
        <end position="254"/>
    </location>
</feature>
<name>A0A917WHU8_9ACTN</name>
<evidence type="ECO:0000256" key="5">
    <source>
        <dbReference type="SAM" id="MobiDB-lite"/>
    </source>
</evidence>
<dbReference type="AlphaFoldDB" id="A0A917WHU8"/>
<protein>
    <submittedName>
        <fullName evidence="7">ABC transporter ATP-binding protein</fullName>
    </submittedName>
</protein>
<accession>A0A917WHU8</accession>
<comment type="similarity">
    <text evidence="1">Belongs to the ABC transporter superfamily.</text>
</comment>
<dbReference type="CDD" id="cd03257">
    <property type="entry name" value="ABC_NikE_OppD_transporters"/>
    <property type="match status" value="1"/>
</dbReference>
<dbReference type="FunFam" id="3.40.50.300:FF:000016">
    <property type="entry name" value="Oligopeptide ABC transporter ATP-binding component"/>
    <property type="match status" value="1"/>
</dbReference>
<evidence type="ECO:0000256" key="2">
    <source>
        <dbReference type="ARBA" id="ARBA00022448"/>
    </source>
</evidence>
<keyword evidence="4 7" id="KW-0067">ATP-binding</keyword>
<evidence type="ECO:0000256" key="3">
    <source>
        <dbReference type="ARBA" id="ARBA00022741"/>
    </source>
</evidence>
<evidence type="ECO:0000256" key="1">
    <source>
        <dbReference type="ARBA" id="ARBA00005417"/>
    </source>
</evidence>
<dbReference type="InterPro" id="IPR027417">
    <property type="entry name" value="P-loop_NTPase"/>
</dbReference>
<dbReference type="NCBIfam" id="TIGR01727">
    <property type="entry name" value="oligo_HPY"/>
    <property type="match status" value="1"/>
</dbReference>
<evidence type="ECO:0000313" key="8">
    <source>
        <dbReference type="Proteomes" id="UP000642070"/>
    </source>
</evidence>
<dbReference type="InterPro" id="IPR013563">
    <property type="entry name" value="Oligopep_ABC_C"/>
</dbReference>
<sequence length="356" mass="38458">MSATVEVEHLRVTFRTGAGLPGRRSGTLTAVNDVSLTIPAGQTLGLVGESGSGKSTLGQAMLRLVPATGRVRIGERDVLSLPRRGLRQLRGEAQIVFQDPYGSLNPRQRIGAILAEPLAVHRLLPPRDRPARVRELLDLVGLRSDLAQRYPHQLSGGQRQRVAIARAIAVNPSFLVLDEPVSALDVSIQAQVLNLLVDLRARLGLTYLFVGHDLAVVRHVSDRIAVMYLGRIVEEAPAGALLTACAHPYTRGLVSALPVADPETERVRERIVLTGDLPSPITPPPGCGFHPRCWLYTQLGQPERCRTDQPVLRVVGPDQSAACHFSRELAASPLGRAPDAPTRRRHVPVPVEGSSG</sequence>
<dbReference type="PROSITE" id="PS50893">
    <property type="entry name" value="ABC_TRANSPORTER_2"/>
    <property type="match status" value="1"/>
</dbReference>
<evidence type="ECO:0000259" key="6">
    <source>
        <dbReference type="PROSITE" id="PS50893"/>
    </source>
</evidence>
<dbReference type="PANTHER" id="PTHR43776">
    <property type="entry name" value="TRANSPORT ATP-BINDING PROTEIN"/>
    <property type="match status" value="1"/>
</dbReference>
<dbReference type="EMBL" id="BMPI01000001">
    <property type="protein sequence ID" value="GGM04371.1"/>
    <property type="molecule type" value="Genomic_DNA"/>
</dbReference>
<dbReference type="GO" id="GO:0015833">
    <property type="term" value="P:peptide transport"/>
    <property type="evidence" value="ECO:0007669"/>
    <property type="project" value="InterPro"/>
</dbReference>
<proteinExistence type="inferred from homology"/>
<keyword evidence="2" id="KW-0813">Transport</keyword>
<dbReference type="SUPFAM" id="SSF52540">
    <property type="entry name" value="P-loop containing nucleoside triphosphate hydrolases"/>
    <property type="match status" value="1"/>
</dbReference>